<dbReference type="Proteomes" id="UP001564626">
    <property type="component" value="Unassembled WGS sequence"/>
</dbReference>
<feature type="region of interest" description="Disordered" evidence="1">
    <location>
        <begin position="1"/>
        <end position="23"/>
    </location>
</feature>
<feature type="region of interest" description="Disordered" evidence="1">
    <location>
        <begin position="55"/>
        <end position="75"/>
    </location>
</feature>
<dbReference type="RefSeq" id="WP_345366416.1">
    <property type="nucleotide sequence ID" value="NZ_BAABII010000016.1"/>
</dbReference>
<keyword evidence="4" id="KW-1185">Reference proteome</keyword>
<evidence type="ECO:0000256" key="1">
    <source>
        <dbReference type="SAM" id="MobiDB-lite"/>
    </source>
</evidence>
<name>A0ABV4CEN2_9PSEU</name>
<keyword evidence="2" id="KW-1133">Transmembrane helix</keyword>
<gene>
    <name evidence="3" type="ORF">AB8O55_06160</name>
</gene>
<feature type="transmembrane region" description="Helical" evidence="2">
    <location>
        <begin position="27"/>
        <end position="49"/>
    </location>
</feature>
<accession>A0ABV4CEN2</accession>
<proteinExistence type="predicted"/>
<dbReference type="EMBL" id="JBGEHV010000007">
    <property type="protein sequence ID" value="MEY8038973.1"/>
    <property type="molecule type" value="Genomic_DNA"/>
</dbReference>
<comment type="caution">
    <text evidence="3">The sequence shown here is derived from an EMBL/GenBank/DDBJ whole genome shotgun (WGS) entry which is preliminary data.</text>
</comment>
<feature type="compositionally biased region" description="Basic residues" evidence="1">
    <location>
        <begin position="9"/>
        <end position="22"/>
    </location>
</feature>
<organism evidence="3 4">
    <name type="scientific">Saccharopolyspora cebuensis</name>
    <dbReference type="NCBI Taxonomy" id="418759"/>
    <lineage>
        <taxon>Bacteria</taxon>
        <taxon>Bacillati</taxon>
        <taxon>Actinomycetota</taxon>
        <taxon>Actinomycetes</taxon>
        <taxon>Pseudonocardiales</taxon>
        <taxon>Pseudonocardiaceae</taxon>
        <taxon>Saccharopolyspora</taxon>
    </lineage>
</organism>
<keyword evidence="2" id="KW-0472">Membrane</keyword>
<reference evidence="3 4" key="1">
    <citation type="submission" date="2024-08" db="EMBL/GenBank/DDBJ databases">
        <title>Genome mining of Saccharopolyspora cebuensis PGLac3 from Nigerian medicinal plant.</title>
        <authorList>
            <person name="Ezeobiora C.E."/>
            <person name="Igbokwe N.H."/>
            <person name="Amin D.H."/>
            <person name="Mendie U.E."/>
        </authorList>
    </citation>
    <scope>NUCLEOTIDE SEQUENCE [LARGE SCALE GENOMIC DNA]</scope>
    <source>
        <strain evidence="3 4">PGLac3</strain>
    </source>
</reference>
<evidence type="ECO:0000313" key="3">
    <source>
        <dbReference type="EMBL" id="MEY8038973.1"/>
    </source>
</evidence>
<sequence>MQFPERGRALARARGRRGGKQKGGKEVATVWVALLVEAVVLLGMAGAAVKWVNRSPESNPDQAIGATAPALEPAA</sequence>
<protein>
    <submittedName>
        <fullName evidence="3">Uncharacterized protein</fullName>
    </submittedName>
</protein>
<keyword evidence="2" id="KW-0812">Transmembrane</keyword>
<evidence type="ECO:0000256" key="2">
    <source>
        <dbReference type="SAM" id="Phobius"/>
    </source>
</evidence>
<evidence type="ECO:0000313" key="4">
    <source>
        <dbReference type="Proteomes" id="UP001564626"/>
    </source>
</evidence>